<dbReference type="Proteomes" id="UP000314294">
    <property type="component" value="Unassembled WGS sequence"/>
</dbReference>
<evidence type="ECO:0000313" key="3">
    <source>
        <dbReference type="Proteomes" id="UP000314294"/>
    </source>
</evidence>
<accession>A0A4Z2HGT4</accession>
<keyword evidence="3" id="KW-1185">Reference proteome</keyword>
<dbReference type="AlphaFoldDB" id="A0A4Z2HGT4"/>
<evidence type="ECO:0000256" key="1">
    <source>
        <dbReference type="SAM" id="MobiDB-lite"/>
    </source>
</evidence>
<name>A0A4Z2HGT4_9TELE</name>
<dbReference type="EMBL" id="SRLO01000241">
    <property type="protein sequence ID" value="TNN65067.1"/>
    <property type="molecule type" value="Genomic_DNA"/>
</dbReference>
<proteinExistence type="predicted"/>
<sequence>MDLFHGHWGLRQHMLELTYAHTCAVANSFVLDNVFMLEGFEDLDFPLEVPEVLGGAVLELLHGHHLPRAVLQRVVAAHLHAAEVTLKGGAHLLEEDEVALLKLGGLLALGGPGEAGAPRPVGHHVALHQQLVVCNATRRQVLFYKNDVIKPSSRRCVRRMGNGRLRVHFLTPTGGEEAVEVSDNGPEGGPVRRLIVHAAVNQVGQLGPLGSRQLVPVLVEQLLLQRKRAKSRVLSGLSPPLQISHSVVPKPHLSLAKLMFWGFSMHSGGTHGIRSTRTDERRRHRSTERDGKQIHMT</sequence>
<gene>
    <name evidence="2" type="ORF">EYF80_024676</name>
</gene>
<feature type="region of interest" description="Disordered" evidence="1">
    <location>
        <begin position="270"/>
        <end position="297"/>
    </location>
</feature>
<dbReference type="OrthoDB" id="10641097at2759"/>
<organism evidence="2 3">
    <name type="scientific">Liparis tanakae</name>
    <name type="common">Tanaka's snailfish</name>
    <dbReference type="NCBI Taxonomy" id="230148"/>
    <lineage>
        <taxon>Eukaryota</taxon>
        <taxon>Metazoa</taxon>
        <taxon>Chordata</taxon>
        <taxon>Craniata</taxon>
        <taxon>Vertebrata</taxon>
        <taxon>Euteleostomi</taxon>
        <taxon>Actinopterygii</taxon>
        <taxon>Neopterygii</taxon>
        <taxon>Teleostei</taxon>
        <taxon>Neoteleostei</taxon>
        <taxon>Acanthomorphata</taxon>
        <taxon>Eupercaria</taxon>
        <taxon>Perciformes</taxon>
        <taxon>Cottioidei</taxon>
        <taxon>Cottales</taxon>
        <taxon>Liparidae</taxon>
        <taxon>Liparis</taxon>
    </lineage>
</organism>
<comment type="caution">
    <text evidence="2">The sequence shown here is derived from an EMBL/GenBank/DDBJ whole genome shotgun (WGS) entry which is preliminary data.</text>
</comment>
<reference evidence="2 3" key="1">
    <citation type="submission" date="2019-03" db="EMBL/GenBank/DDBJ databases">
        <title>First draft genome of Liparis tanakae, snailfish: a comprehensive survey of snailfish specific genes.</title>
        <authorList>
            <person name="Kim W."/>
            <person name="Song I."/>
            <person name="Jeong J.-H."/>
            <person name="Kim D."/>
            <person name="Kim S."/>
            <person name="Ryu S."/>
            <person name="Song J.Y."/>
            <person name="Lee S.K."/>
        </authorList>
    </citation>
    <scope>NUCLEOTIDE SEQUENCE [LARGE SCALE GENOMIC DNA]</scope>
    <source>
        <tissue evidence="2">Muscle</tissue>
    </source>
</reference>
<feature type="compositionally biased region" description="Basic and acidic residues" evidence="1">
    <location>
        <begin position="276"/>
        <end position="297"/>
    </location>
</feature>
<protein>
    <submittedName>
        <fullName evidence="2">Uncharacterized protein</fullName>
    </submittedName>
</protein>
<evidence type="ECO:0000313" key="2">
    <source>
        <dbReference type="EMBL" id="TNN65067.1"/>
    </source>
</evidence>